<gene>
    <name evidence="7 11" type="primary">murD</name>
    <name evidence="11" type="ORF">C4544_01300</name>
</gene>
<dbReference type="GO" id="GO:0008764">
    <property type="term" value="F:UDP-N-acetylmuramoylalanine-D-glutamate ligase activity"/>
    <property type="evidence" value="ECO:0007669"/>
    <property type="project" value="UniProtKB-UniRule"/>
</dbReference>
<dbReference type="GO" id="GO:0051301">
    <property type="term" value="P:cell division"/>
    <property type="evidence" value="ECO:0007669"/>
    <property type="project" value="UniProtKB-KW"/>
</dbReference>
<dbReference type="GO" id="GO:0005524">
    <property type="term" value="F:ATP binding"/>
    <property type="evidence" value="ECO:0007669"/>
    <property type="project" value="UniProtKB-UniRule"/>
</dbReference>
<dbReference type="InterPro" id="IPR013221">
    <property type="entry name" value="Mur_ligase_cen"/>
</dbReference>
<keyword evidence="7 8" id="KW-0573">Peptidoglycan synthesis</keyword>
<keyword evidence="5 7" id="KW-0547">Nucleotide-binding</keyword>
<dbReference type="InterPro" id="IPR005762">
    <property type="entry name" value="MurD"/>
</dbReference>
<dbReference type="Gene3D" id="3.40.50.720">
    <property type="entry name" value="NAD(P)-binding Rossmann-like Domain"/>
    <property type="match status" value="1"/>
</dbReference>
<evidence type="ECO:0000313" key="12">
    <source>
        <dbReference type="Proteomes" id="UP000285655"/>
    </source>
</evidence>
<dbReference type="GO" id="GO:0008360">
    <property type="term" value="P:regulation of cell shape"/>
    <property type="evidence" value="ECO:0007669"/>
    <property type="project" value="UniProtKB-KW"/>
</dbReference>
<evidence type="ECO:0000256" key="5">
    <source>
        <dbReference type="ARBA" id="ARBA00022741"/>
    </source>
</evidence>
<dbReference type="SUPFAM" id="SSF53244">
    <property type="entry name" value="MurD-like peptide ligases, peptide-binding domain"/>
    <property type="match status" value="1"/>
</dbReference>
<comment type="caution">
    <text evidence="11">The sequence shown here is derived from an EMBL/GenBank/DDBJ whole genome shotgun (WGS) entry which is preliminary data.</text>
</comment>
<dbReference type="GO" id="GO:0071555">
    <property type="term" value="P:cell wall organization"/>
    <property type="evidence" value="ECO:0007669"/>
    <property type="project" value="UniProtKB-KW"/>
</dbReference>
<evidence type="ECO:0000259" key="9">
    <source>
        <dbReference type="Pfam" id="PF02875"/>
    </source>
</evidence>
<evidence type="ECO:0000256" key="1">
    <source>
        <dbReference type="ARBA" id="ARBA00004496"/>
    </source>
</evidence>
<dbReference type="InterPro" id="IPR036615">
    <property type="entry name" value="Mur_ligase_C_dom_sf"/>
</dbReference>
<dbReference type="SUPFAM" id="SSF53623">
    <property type="entry name" value="MurD-like peptide ligases, catalytic domain"/>
    <property type="match status" value="1"/>
</dbReference>
<evidence type="ECO:0000256" key="6">
    <source>
        <dbReference type="ARBA" id="ARBA00022840"/>
    </source>
</evidence>
<dbReference type="Gene3D" id="3.90.190.20">
    <property type="entry name" value="Mur ligase, C-terminal domain"/>
    <property type="match status" value="1"/>
</dbReference>
<dbReference type="GO" id="GO:0009252">
    <property type="term" value="P:peptidoglycan biosynthetic process"/>
    <property type="evidence" value="ECO:0007669"/>
    <property type="project" value="UniProtKB-UniRule"/>
</dbReference>
<dbReference type="Pfam" id="PF08245">
    <property type="entry name" value="Mur_ligase_M"/>
    <property type="match status" value="1"/>
</dbReference>
<keyword evidence="7 8" id="KW-0131">Cell cycle</keyword>
<dbReference type="Proteomes" id="UP000285655">
    <property type="component" value="Unassembled WGS sequence"/>
</dbReference>
<evidence type="ECO:0000259" key="10">
    <source>
        <dbReference type="Pfam" id="PF08245"/>
    </source>
</evidence>
<dbReference type="AlphaFoldDB" id="A0A419DFK5"/>
<keyword evidence="7 8" id="KW-0132">Cell division</keyword>
<reference evidence="11 12" key="1">
    <citation type="journal article" date="2017" name="ISME J.">
        <title>Energy and carbon metabolisms in a deep terrestrial subsurface fluid microbial community.</title>
        <authorList>
            <person name="Momper L."/>
            <person name="Jungbluth S.P."/>
            <person name="Lee M.D."/>
            <person name="Amend J.P."/>
        </authorList>
    </citation>
    <scope>NUCLEOTIDE SEQUENCE [LARGE SCALE GENOMIC DNA]</scope>
    <source>
        <strain evidence="11">SURF_29</strain>
    </source>
</reference>
<organism evidence="11 12">
    <name type="scientific">candidate division WS5 bacterium</name>
    <dbReference type="NCBI Taxonomy" id="2093353"/>
    <lineage>
        <taxon>Bacteria</taxon>
        <taxon>candidate division WS5</taxon>
    </lineage>
</organism>
<keyword evidence="7 8" id="KW-0133">Cell shape</keyword>
<sequence>MKLEKYKGKKILIAGFEVEGRATFEYLKSRGIKADIADINPSVIPAKAGIYKKGLDSRLRGNDKTKVILGKDYLSSISDYNVIFRTPGISPLTPELVSAKEKGVEITSQIKLFMDLCPCKTIGVTGTKGKGTTSSLIYEILKARGKDAYLGGNIGVPAISFLDKLQKDSIVVLELSSFQLMDLEKSPDIAVVLNITQEHLDYHGDIEEYREAKKSIVKYQTKDDFAVLNADYETSKSFEEETSAEVFEISTNGNVEKGCYINKNDEIILKPETIEEKIVSFSELQLRGRHNLENVCPAAIASYLAGADLSSIKKAVKSFQGLEHRLEFVAEIKGIKYYNDSFATTPETTVAALKSFDEPTILIAGGSEKGSDYTQMGEEIAKRAKAVFLIGATAGEIKDRVTAVNPNANIYEGFKDMNDLVMRASSAAEAGDVVLLSPGCASFGLFKNYKDRGNLFKRAVENLS</sequence>
<comment type="similarity">
    <text evidence="7">Belongs to the MurCDEF family.</text>
</comment>
<dbReference type="HAMAP" id="MF_00639">
    <property type="entry name" value="MurD"/>
    <property type="match status" value="1"/>
</dbReference>
<keyword evidence="4 7" id="KW-0436">Ligase</keyword>
<evidence type="ECO:0000256" key="8">
    <source>
        <dbReference type="RuleBase" id="RU003664"/>
    </source>
</evidence>
<keyword evidence="6 7" id="KW-0067">ATP-binding</keyword>
<name>A0A419DFK5_9BACT</name>
<comment type="catalytic activity">
    <reaction evidence="7 8">
        <text>UDP-N-acetyl-alpha-D-muramoyl-L-alanine + D-glutamate + ATP = UDP-N-acetyl-alpha-D-muramoyl-L-alanyl-D-glutamate + ADP + phosphate + H(+)</text>
        <dbReference type="Rhea" id="RHEA:16429"/>
        <dbReference type="ChEBI" id="CHEBI:15378"/>
        <dbReference type="ChEBI" id="CHEBI:29986"/>
        <dbReference type="ChEBI" id="CHEBI:30616"/>
        <dbReference type="ChEBI" id="CHEBI:43474"/>
        <dbReference type="ChEBI" id="CHEBI:83898"/>
        <dbReference type="ChEBI" id="CHEBI:83900"/>
        <dbReference type="ChEBI" id="CHEBI:456216"/>
        <dbReference type="EC" id="6.3.2.9"/>
    </reaction>
</comment>
<feature type="domain" description="Mur ligase central" evidence="10">
    <location>
        <begin position="124"/>
        <end position="301"/>
    </location>
</feature>
<feature type="binding site" evidence="7">
    <location>
        <begin position="126"/>
        <end position="132"/>
    </location>
    <ligand>
        <name>ATP</name>
        <dbReference type="ChEBI" id="CHEBI:30616"/>
    </ligand>
</feature>
<dbReference type="SUPFAM" id="SSF51984">
    <property type="entry name" value="MurCD N-terminal domain"/>
    <property type="match status" value="1"/>
</dbReference>
<dbReference type="Gene3D" id="3.40.1190.10">
    <property type="entry name" value="Mur-like, catalytic domain"/>
    <property type="match status" value="1"/>
</dbReference>
<dbReference type="UniPathway" id="UPA00219"/>
<accession>A0A419DFK5</accession>
<evidence type="ECO:0000256" key="4">
    <source>
        <dbReference type="ARBA" id="ARBA00022598"/>
    </source>
</evidence>
<keyword evidence="3 7" id="KW-0963">Cytoplasm</keyword>
<evidence type="ECO:0000256" key="7">
    <source>
        <dbReference type="HAMAP-Rule" id="MF_00639"/>
    </source>
</evidence>
<dbReference type="EMBL" id="QZJW01000007">
    <property type="protein sequence ID" value="RJO61904.1"/>
    <property type="molecule type" value="Genomic_DNA"/>
</dbReference>
<comment type="subcellular location">
    <subcellularLocation>
        <location evidence="1 7 8">Cytoplasm</location>
    </subcellularLocation>
</comment>
<dbReference type="InterPro" id="IPR036565">
    <property type="entry name" value="Mur-like_cat_sf"/>
</dbReference>
<dbReference type="PANTHER" id="PTHR43692:SF1">
    <property type="entry name" value="UDP-N-ACETYLMURAMOYLALANINE--D-GLUTAMATE LIGASE"/>
    <property type="match status" value="1"/>
</dbReference>
<dbReference type="GO" id="GO:0005737">
    <property type="term" value="C:cytoplasm"/>
    <property type="evidence" value="ECO:0007669"/>
    <property type="project" value="UniProtKB-SubCell"/>
</dbReference>
<dbReference type="EC" id="6.3.2.9" evidence="7 8"/>
<evidence type="ECO:0000256" key="3">
    <source>
        <dbReference type="ARBA" id="ARBA00022490"/>
    </source>
</evidence>
<comment type="pathway">
    <text evidence="2 7 8">Cell wall biogenesis; peptidoglycan biosynthesis.</text>
</comment>
<evidence type="ECO:0000313" key="11">
    <source>
        <dbReference type="EMBL" id="RJO61904.1"/>
    </source>
</evidence>
<dbReference type="Pfam" id="PF02875">
    <property type="entry name" value="Mur_ligase_C"/>
    <property type="match status" value="1"/>
</dbReference>
<dbReference type="NCBIfam" id="TIGR01087">
    <property type="entry name" value="murD"/>
    <property type="match status" value="1"/>
</dbReference>
<dbReference type="PANTHER" id="PTHR43692">
    <property type="entry name" value="UDP-N-ACETYLMURAMOYLALANINE--D-GLUTAMATE LIGASE"/>
    <property type="match status" value="1"/>
</dbReference>
<proteinExistence type="inferred from homology"/>
<feature type="domain" description="Mur ligase C-terminal" evidence="9">
    <location>
        <begin position="324"/>
        <end position="438"/>
    </location>
</feature>
<protein>
    <recommendedName>
        <fullName evidence="7 8">UDP-N-acetylmuramoylalanine--D-glutamate ligase</fullName>
        <ecNumber evidence="7 8">6.3.2.9</ecNumber>
    </recommendedName>
    <alternativeName>
        <fullName evidence="7">D-glutamic acid-adding enzyme</fullName>
    </alternativeName>
    <alternativeName>
        <fullName evidence="7">UDP-N-acetylmuramoyl-L-alanyl-D-glutamate synthetase</fullName>
    </alternativeName>
</protein>
<dbReference type="InterPro" id="IPR004101">
    <property type="entry name" value="Mur_ligase_C"/>
</dbReference>
<evidence type="ECO:0000256" key="2">
    <source>
        <dbReference type="ARBA" id="ARBA00004752"/>
    </source>
</evidence>
<comment type="function">
    <text evidence="7 8">Cell wall formation. Catalyzes the addition of glutamate to the nucleotide precursor UDP-N-acetylmuramoyl-L-alanine (UMA).</text>
</comment>
<keyword evidence="7 8" id="KW-0961">Cell wall biogenesis/degradation</keyword>